<keyword evidence="2" id="KW-1185">Reference proteome</keyword>
<protein>
    <submittedName>
        <fullName evidence="1">Uncharacterized protein</fullName>
    </submittedName>
</protein>
<dbReference type="EMBL" id="CP076133">
    <property type="protein sequence ID" value="QWG04767.1"/>
    <property type="molecule type" value="Genomic_DNA"/>
</dbReference>
<name>A0AAX1NB92_9BACT</name>
<reference evidence="1 2" key="1">
    <citation type="submission" date="2021-05" db="EMBL/GenBank/DDBJ databases">
        <title>Comparative genomic studies on the polysaccharide-degrading batcterial strains of the Flammeovirga genus.</title>
        <authorList>
            <person name="Zewei F."/>
            <person name="Zheng Z."/>
            <person name="Yu L."/>
            <person name="Ruyue G."/>
            <person name="Yanhong M."/>
            <person name="Yuanyuan C."/>
            <person name="Jingyan G."/>
            <person name="Wenjun H."/>
        </authorList>
    </citation>
    <scope>NUCLEOTIDE SEQUENCE [LARGE SCALE GENOMIC DNA]</scope>
    <source>
        <strain evidence="1 2">NBRC:100898</strain>
    </source>
</reference>
<gene>
    <name evidence="1" type="ORF">KMW28_28110</name>
</gene>
<evidence type="ECO:0000313" key="2">
    <source>
        <dbReference type="Proteomes" id="UP000678679"/>
    </source>
</evidence>
<organism evidence="1 2">
    <name type="scientific">Flammeovirga yaeyamensis</name>
    <dbReference type="NCBI Taxonomy" id="367791"/>
    <lineage>
        <taxon>Bacteria</taxon>
        <taxon>Pseudomonadati</taxon>
        <taxon>Bacteroidota</taxon>
        <taxon>Cytophagia</taxon>
        <taxon>Cytophagales</taxon>
        <taxon>Flammeovirgaceae</taxon>
        <taxon>Flammeovirga</taxon>
    </lineage>
</organism>
<accession>A0AAX1NB92</accession>
<dbReference type="AlphaFoldDB" id="A0AAX1NB92"/>
<evidence type="ECO:0000313" key="1">
    <source>
        <dbReference type="EMBL" id="QWG04767.1"/>
    </source>
</evidence>
<sequence>MYYHQNVKNELNTYLPKDEPTMIIEYLNLWSVEGEHKEEYRPIKQKLK</sequence>
<dbReference type="RefSeq" id="WP_215585931.1">
    <property type="nucleotide sequence ID" value="NZ_CP076133.1"/>
</dbReference>
<proteinExistence type="predicted"/>
<dbReference type="Proteomes" id="UP000678679">
    <property type="component" value="Chromosome 2"/>
</dbReference>
<dbReference type="KEGG" id="fya:KMW28_28110"/>